<dbReference type="SUPFAM" id="SSF53383">
    <property type="entry name" value="PLP-dependent transferases"/>
    <property type="match status" value="1"/>
</dbReference>
<accession>A0A9X1KV58</accession>
<sequence length="326" mass="38139">MISYGGYFGFENDVRESNVIKDHFLMVNGRSALFLILKIVKPTKVYIPFYICDSVIDSFHEARVPISFYEINEQFELKEIPSLRETEMLLYVNYFGIKENYSRYLNELLNGKLILDATQSFNFDASLDVFQFNSLRKYFGVPDGAEIHIPSQKHGILERIAALANSTDYLIDHLQLRNEGKVQEGYEFYKINEQKQRVSLRRASELTNRIYQNISVDKLNDLRRSNFMHLHDEIGILNKLKIPEMEYSVPIYYPLLPKSDISHQELWAKQVYAPILWPEILRRKFSDSFPNTLSLAERIIPVPIDHRIGKIEISLLAEIIRSIHGR</sequence>
<reference evidence="1" key="1">
    <citation type="submission" date="2021-09" db="EMBL/GenBank/DDBJ databases">
        <title>Fulvivirga sp. isolated from coastal sediment.</title>
        <authorList>
            <person name="Yu H."/>
        </authorList>
    </citation>
    <scope>NUCLEOTIDE SEQUENCE</scope>
    <source>
        <strain evidence="1">1062</strain>
    </source>
</reference>
<evidence type="ECO:0000313" key="1">
    <source>
        <dbReference type="EMBL" id="MCA6073430.1"/>
    </source>
</evidence>
<gene>
    <name evidence="1" type="ORF">LDX50_01035</name>
</gene>
<dbReference type="Proteomes" id="UP001139409">
    <property type="component" value="Unassembled WGS sequence"/>
</dbReference>
<evidence type="ECO:0008006" key="3">
    <source>
        <dbReference type="Google" id="ProtNLM"/>
    </source>
</evidence>
<keyword evidence="2" id="KW-1185">Reference proteome</keyword>
<protein>
    <recommendedName>
        <fullName evidence="3">DegT/DnrJ/EryC1/StrS aminotransferase family protein</fullName>
    </recommendedName>
</protein>
<dbReference type="InterPro" id="IPR015424">
    <property type="entry name" value="PyrdxlP-dep_Trfase"/>
</dbReference>
<organism evidence="1 2">
    <name type="scientific">Fulvivirga sedimenti</name>
    <dbReference type="NCBI Taxonomy" id="2879465"/>
    <lineage>
        <taxon>Bacteria</taxon>
        <taxon>Pseudomonadati</taxon>
        <taxon>Bacteroidota</taxon>
        <taxon>Cytophagia</taxon>
        <taxon>Cytophagales</taxon>
        <taxon>Fulvivirgaceae</taxon>
        <taxon>Fulvivirga</taxon>
    </lineage>
</organism>
<name>A0A9X1KV58_9BACT</name>
<dbReference type="AlphaFoldDB" id="A0A9X1KV58"/>
<dbReference type="EMBL" id="JAIXNE010000001">
    <property type="protein sequence ID" value="MCA6073430.1"/>
    <property type="molecule type" value="Genomic_DNA"/>
</dbReference>
<evidence type="ECO:0000313" key="2">
    <source>
        <dbReference type="Proteomes" id="UP001139409"/>
    </source>
</evidence>
<proteinExistence type="predicted"/>
<comment type="caution">
    <text evidence="1">The sequence shown here is derived from an EMBL/GenBank/DDBJ whole genome shotgun (WGS) entry which is preliminary data.</text>
</comment>
<dbReference type="RefSeq" id="WP_225696547.1">
    <property type="nucleotide sequence ID" value="NZ_JAIXNE010000001.1"/>
</dbReference>